<dbReference type="EMBL" id="BMAO01033019">
    <property type="protein sequence ID" value="GFQ86479.1"/>
    <property type="molecule type" value="Genomic_DNA"/>
</dbReference>
<proteinExistence type="predicted"/>
<organism evidence="1 2">
    <name type="scientific">Trichonephila clavata</name>
    <name type="common">Joro spider</name>
    <name type="synonym">Nephila clavata</name>
    <dbReference type="NCBI Taxonomy" id="2740835"/>
    <lineage>
        <taxon>Eukaryota</taxon>
        <taxon>Metazoa</taxon>
        <taxon>Ecdysozoa</taxon>
        <taxon>Arthropoda</taxon>
        <taxon>Chelicerata</taxon>
        <taxon>Arachnida</taxon>
        <taxon>Araneae</taxon>
        <taxon>Araneomorphae</taxon>
        <taxon>Entelegynae</taxon>
        <taxon>Araneoidea</taxon>
        <taxon>Nephilidae</taxon>
        <taxon>Trichonephila</taxon>
    </lineage>
</organism>
<sequence>MTVNKGGRKTFGFAFALLEEKNICTKSYPQMNMQQLPQRRNKLPLIDTRKTGVCNALGIYELQGIRAACLPLPTQVKDPEAGRLCIGTLST</sequence>
<dbReference type="Proteomes" id="UP000887116">
    <property type="component" value="Unassembled WGS sequence"/>
</dbReference>
<reference evidence="1" key="1">
    <citation type="submission" date="2020-07" db="EMBL/GenBank/DDBJ databases">
        <title>Multicomponent nature underlies the extraordinary mechanical properties of spider dragline silk.</title>
        <authorList>
            <person name="Kono N."/>
            <person name="Nakamura H."/>
            <person name="Mori M."/>
            <person name="Yoshida Y."/>
            <person name="Ohtoshi R."/>
            <person name="Malay A.D."/>
            <person name="Moran D.A.P."/>
            <person name="Tomita M."/>
            <person name="Numata K."/>
            <person name="Arakawa K."/>
        </authorList>
    </citation>
    <scope>NUCLEOTIDE SEQUENCE</scope>
</reference>
<evidence type="ECO:0000313" key="2">
    <source>
        <dbReference type="Proteomes" id="UP000887116"/>
    </source>
</evidence>
<protein>
    <submittedName>
        <fullName evidence="1">Uncharacterized protein</fullName>
    </submittedName>
</protein>
<dbReference type="AlphaFoldDB" id="A0A8X6KVC0"/>
<keyword evidence="2" id="KW-1185">Reference proteome</keyword>
<evidence type="ECO:0000313" key="1">
    <source>
        <dbReference type="EMBL" id="GFQ86479.1"/>
    </source>
</evidence>
<gene>
    <name evidence="1" type="ORF">TNCT_667131</name>
</gene>
<accession>A0A8X6KVC0</accession>
<comment type="caution">
    <text evidence="1">The sequence shown here is derived from an EMBL/GenBank/DDBJ whole genome shotgun (WGS) entry which is preliminary data.</text>
</comment>
<name>A0A8X6KVC0_TRICU</name>